<dbReference type="Gene3D" id="3.10.560.10">
    <property type="entry name" value="Outer membrane lipoprotein wza domain like"/>
    <property type="match status" value="1"/>
</dbReference>
<organism evidence="5">
    <name type="scientific">Edaphobacter paludis</name>
    <dbReference type="NCBI Taxonomy" id="3035702"/>
    <lineage>
        <taxon>Bacteria</taxon>
        <taxon>Pseudomonadati</taxon>
        <taxon>Acidobacteriota</taxon>
        <taxon>Terriglobia</taxon>
        <taxon>Terriglobales</taxon>
        <taxon>Acidobacteriaceae</taxon>
        <taxon>Edaphobacter</taxon>
    </lineage>
</organism>
<protein>
    <submittedName>
        <fullName evidence="5">Polysaccharide biosynthesis/export family protein</fullName>
    </submittedName>
</protein>
<dbReference type="EMBL" id="CP121195">
    <property type="protein sequence ID" value="XBH12082.1"/>
    <property type="molecule type" value="Genomic_DNA"/>
</dbReference>
<evidence type="ECO:0000256" key="2">
    <source>
        <dbReference type="SAM" id="SignalP"/>
    </source>
</evidence>
<dbReference type="InterPro" id="IPR003715">
    <property type="entry name" value="Poly_export_N"/>
</dbReference>
<dbReference type="PANTHER" id="PTHR33619:SF3">
    <property type="entry name" value="POLYSACCHARIDE EXPORT PROTEIN GFCE-RELATED"/>
    <property type="match status" value="1"/>
</dbReference>
<gene>
    <name evidence="4" type="ORF">P4G45_10175</name>
    <name evidence="5" type="ORF">P8936_10205</name>
</gene>
<feature type="domain" description="Polysaccharide export protein N-terminal" evidence="3">
    <location>
        <begin position="73"/>
        <end position="148"/>
    </location>
</feature>
<name>A0AAU7D293_9BACT</name>
<sequence>MMRKQDHLSLVSGNPLSRSHVIRSLPFLAAAMLALCLYPSQASAQFSGPAIGISQPVNPKVTPTTDPAILYPASRDVILQQGDLLTVQIYGMTDYTPAVRVSVDGTVQLPLIGSLHVEGLTLHQAEHLIAERLTSAGMYRDPQVTIQLPEAPNQVVTLTGEMHGNIPVAGQKRLLDVLSAAGGLPSTASHTITIDRPGIAQPIVVDLGTDPAKSASANVPVFPRDTIVVSRVGVVYLLGAFKVQGAIPMQQNSPLTLMQATALGGGDGYQGKMEDLRIIRTEGFDRKVVRVNLRKIYDGKEPDPVLQADDIVLLPTNAMKAAIKNGGVATLIGIGSLLLYATRP</sequence>
<evidence type="ECO:0000256" key="1">
    <source>
        <dbReference type="ARBA" id="ARBA00022729"/>
    </source>
</evidence>
<dbReference type="EMBL" id="CP121194">
    <property type="protein sequence ID" value="XBH08860.1"/>
    <property type="molecule type" value="Genomic_DNA"/>
</dbReference>
<dbReference type="InterPro" id="IPR049712">
    <property type="entry name" value="Poly_export"/>
</dbReference>
<accession>A0AAU7CU96</accession>
<accession>A0AAU7D293</accession>
<evidence type="ECO:0000313" key="4">
    <source>
        <dbReference type="EMBL" id="XBH08860.1"/>
    </source>
</evidence>
<proteinExistence type="predicted"/>
<dbReference type="KEGG" id="epl:P4G45_10175"/>
<feature type="signal peptide" evidence="2">
    <location>
        <begin position="1"/>
        <end position="44"/>
    </location>
</feature>
<feature type="chain" id="PRO_5043288738" evidence="2">
    <location>
        <begin position="45"/>
        <end position="344"/>
    </location>
</feature>
<dbReference type="RefSeq" id="WP_348266370.1">
    <property type="nucleotide sequence ID" value="NZ_CP121194.1"/>
</dbReference>
<keyword evidence="1 2" id="KW-0732">Signal</keyword>
<dbReference type="Gene3D" id="3.30.1950.10">
    <property type="entry name" value="wza like domain"/>
    <property type="match status" value="1"/>
</dbReference>
<dbReference type="PANTHER" id="PTHR33619">
    <property type="entry name" value="POLYSACCHARIDE EXPORT PROTEIN GFCE-RELATED"/>
    <property type="match status" value="1"/>
</dbReference>
<evidence type="ECO:0000313" key="5">
    <source>
        <dbReference type="EMBL" id="XBH12082.1"/>
    </source>
</evidence>
<evidence type="ECO:0000259" key="3">
    <source>
        <dbReference type="Pfam" id="PF02563"/>
    </source>
</evidence>
<dbReference type="GO" id="GO:0015159">
    <property type="term" value="F:polysaccharide transmembrane transporter activity"/>
    <property type="evidence" value="ECO:0007669"/>
    <property type="project" value="InterPro"/>
</dbReference>
<dbReference type="AlphaFoldDB" id="A0AAU7D293"/>
<reference evidence="5" key="1">
    <citation type="submission" date="2023-03" db="EMBL/GenBank/DDBJ databases">
        <title>Edaphobacter sp.</title>
        <authorList>
            <person name="Huber K.J."/>
            <person name="Papendorf J."/>
            <person name="Pilke C."/>
            <person name="Bunk B."/>
            <person name="Sproeer C."/>
            <person name="Pester M."/>
        </authorList>
    </citation>
    <scope>NUCLEOTIDE SEQUENCE</scope>
    <source>
        <strain evidence="4">DSM 109919</strain>
        <strain evidence="5">DSM 109920</strain>
    </source>
</reference>
<dbReference type="Pfam" id="PF02563">
    <property type="entry name" value="Poly_export"/>
    <property type="match status" value="1"/>
</dbReference>